<dbReference type="SUPFAM" id="SSF69572">
    <property type="entry name" value="Activating enzymes of the ubiquitin-like proteins"/>
    <property type="match status" value="1"/>
</dbReference>
<gene>
    <name evidence="4" type="ORF">QYM36_003511</name>
</gene>
<evidence type="ECO:0000259" key="3">
    <source>
        <dbReference type="Pfam" id="PF10585"/>
    </source>
</evidence>
<dbReference type="EMBL" id="JAVRJZ010000006">
    <property type="protein sequence ID" value="KAK2721257.1"/>
    <property type="molecule type" value="Genomic_DNA"/>
</dbReference>
<organism evidence="4 5">
    <name type="scientific">Artemia franciscana</name>
    <name type="common">Brine shrimp</name>
    <name type="synonym">Artemia sanfranciscana</name>
    <dbReference type="NCBI Taxonomy" id="6661"/>
    <lineage>
        <taxon>Eukaryota</taxon>
        <taxon>Metazoa</taxon>
        <taxon>Ecdysozoa</taxon>
        <taxon>Arthropoda</taxon>
        <taxon>Crustacea</taxon>
        <taxon>Branchiopoda</taxon>
        <taxon>Anostraca</taxon>
        <taxon>Artemiidae</taxon>
        <taxon>Artemia</taxon>
    </lineage>
</organism>
<dbReference type="InterPro" id="IPR035985">
    <property type="entry name" value="Ubiquitin-activating_enz"/>
</dbReference>
<evidence type="ECO:0000256" key="2">
    <source>
        <dbReference type="ARBA" id="ARBA00005673"/>
    </source>
</evidence>
<sequence length="105" mass="11535">MIQECPHPLDFDSTNKTHLDFIISAANLKAVIYGLPPHRDPHLVKILVVSVEVPTFVPQSGVRIAGTDAEAQAANQGQTDISLLYFRLLSSALCIACNLLKYYIN</sequence>
<evidence type="ECO:0000313" key="4">
    <source>
        <dbReference type="EMBL" id="KAK2721257.1"/>
    </source>
</evidence>
<name>A0AA88L8P9_ARTSF</name>
<dbReference type="InterPro" id="IPR042063">
    <property type="entry name" value="Ubi_acti_E1_SCCH"/>
</dbReference>
<comment type="caution">
    <text evidence="4">The sequence shown here is derived from an EMBL/GenBank/DDBJ whole genome shotgun (WGS) entry which is preliminary data.</text>
</comment>
<reference evidence="4" key="1">
    <citation type="submission" date="2023-07" db="EMBL/GenBank/DDBJ databases">
        <title>Chromosome-level genome assembly of Artemia franciscana.</title>
        <authorList>
            <person name="Jo E."/>
        </authorList>
    </citation>
    <scope>NUCLEOTIDE SEQUENCE</scope>
    <source>
        <tissue evidence="4">Whole body</tissue>
    </source>
</reference>
<dbReference type="Proteomes" id="UP001187531">
    <property type="component" value="Unassembled WGS sequence"/>
</dbReference>
<dbReference type="Gene3D" id="1.10.10.2660">
    <property type="entry name" value="Ubiquitin-activating enzyme E1, SCCH domain"/>
    <property type="match status" value="1"/>
</dbReference>
<evidence type="ECO:0000313" key="5">
    <source>
        <dbReference type="Proteomes" id="UP001187531"/>
    </source>
</evidence>
<comment type="pathway">
    <text evidence="1">Protein modification; protein ubiquitination.</text>
</comment>
<comment type="similarity">
    <text evidence="2">Belongs to the ubiquitin-activating E1 family.</text>
</comment>
<dbReference type="AlphaFoldDB" id="A0AA88L8P9"/>
<accession>A0AA88L8P9</accession>
<proteinExistence type="inferred from homology"/>
<evidence type="ECO:0000256" key="1">
    <source>
        <dbReference type="ARBA" id="ARBA00004906"/>
    </source>
</evidence>
<feature type="domain" description="Ubiquitin-activating enzyme SCCH" evidence="3">
    <location>
        <begin position="4"/>
        <end position="77"/>
    </location>
</feature>
<dbReference type="InterPro" id="IPR019572">
    <property type="entry name" value="UBA_E1_SCCH"/>
</dbReference>
<dbReference type="GO" id="GO:0008641">
    <property type="term" value="F:ubiquitin-like modifier activating enzyme activity"/>
    <property type="evidence" value="ECO:0007669"/>
    <property type="project" value="InterPro"/>
</dbReference>
<protein>
    <recommendedName>
        <fullName evidence="3">Ubiquitin-activating enzyme SCCH domain-containing protein</fullName>
    </recommendedName>
</protein>
<dbReference type="Pfam" id="PF10585">
    <property type="entry name" value="UBA_E1_SCCH"/>
    <property type="match status" value="1"/>
</dbReference>
<keyword evidence="5" id="KW-1185">Reference proteome</keyword>